<proteinExistence type="predicted"/>
<evidence type="ECO:0000313" key="2">
    <source>
        <dbReference type="Proteomes" id="UP000053660"/>
    </source>
</evidence>
<sequence>MRKAPRLTARHKALRLRFASENIERDWTKVVFSDEKSSILMVQMTPSFTGGICAKARFSLAVETLEEAV</sequence>
<dbReference type="Gene3D" id="3.30.420.10">
    <property type="entry name" value="Ribonuclease H-like superfamily/Ribonuclease H"/>
    <property type="match status" value="1"/>
</dbReference>
<dbReference type="GO" id="GO:0003676">
    <property type="term" value="F:nucleic acid binding"/>
    <property type="evidence" value="ECO:0007669"/>
    <property type="project" value="InterPro"/>
</dbReference>
<evidence type="ECO:0008006" key="3">
    <source>
        <dbReference type="Google" id="ProtNLM"/>
    </source>
</evidence>
<name>A0A0B1SWW4_OESDE</name>
<dbReference type="OrthoDB" id="5857894at2759"/>
<reference evidence="1 2" key="1">
    <citation type="submission" date="2014-03" db="EMBL/GenBank/DDBJ databases">
        <title>Draft genome of the hookworm Oesophagostomum dentatum.</title>
        <authorList>
            <person name="Mitreva M."/>
        </authorList>
    </citation>
    <scope>NUCLEOTIDE SEQUENCE [LARGE SCALE GENOMIC DNA]</scope>
    <source>
        <strain evidence="1 2">OD-Hann</strain>
    </source>
</reference>
<protein>
    <recommendedName>
        <fullName evidence="3">Transposase Tc1-like domain-containing protein</fullName>
    </recommendedName>
</protein>
<gene>
    <name evidence="1" type="ORF">OESDEN_10372</name>
</gene>
<keyword evidence="2" id="KW-1185">Reference proteome</keyword>
<dbReference type="Proteomes" id="UP000053660">
    <property type="component" value="Unassembled WGS sequence"/>
</dbReference>
<dbReference type="EMBL" id="KN553761">
    <property type="protein sequence ID" value="KHJ89793.1"/>
    <property type="molecule type" value="Genomic_DNA"/>
</dbReference>
<dbReference type="InterPro" id="IPR036397">
    <property type="entry name" value="RNaseH_sf"/>
</dbReference>
<organism evidence="1 2">
    <name type="scientific">Oesophagostomum dentatum</name>
    <name type="common">Nodular worm</name>
    <dbReference type="NCBI Taxonomy" id="61180"/>
    <lineage>
        <taxon>Eukaryota</taxon>
        <taxon>Metazoa</taxon>
        <taxon>Ecdysozoa</taxon>
        <taxon>Nematoda</taxon>
        <taxon>Chromadorea</taxon>
        <taxon>Rhabditida</taxon>
        <taxon>Rhabditina</taxon>
        <taxon>Rhabditomorpha</taxon>
        <taxon>Strongyloidea</taxon>
        <taxon>Strongylidae</taxon>
        <taxon>Oesophagostomum</taxon>
    </lineage>
</organism>
<evidence type="ECO:0000313" key="1">
    <source>
        <dbReference type="EMBL" id="KHJ89793.1"/>
    </source>
</evidence>
<accession>A0A0B1SWW4</accession>
<dbReference type="AlphaFoldDB" id="A0A0B1SWW4"/>